<dbReference type="InterPro" id="IPR050111">
    <property type="entry name" value="C-type_lectin/snaclec_domain"/>
</dbReference>
<dbReference type="InterPro" id="IPR001304">
    <property type="entry name" value="C-type_lectin-like"/>
</dbReference>
<dbReference type="SUPFAM" id="SSF56436">
    <property type="entry name" value="C-type lectin-like"/>
    <property type="match status" value="1"/>
</dbReference>
<dbReference type="Proteomes" id="UP001176961">
    <property type="component" value="Unassembled WGS sequence"/>
</dbReference>
<name>A0AA36M830_CYLNA</name>
<evidence type="ECO:0000313" key="3">
    <source>
        <dbReference type="Proteomes" id="UP001176961"/>
    </source>
</evidence>
<protein>
    <recommendedName>
        <fullName evidence="1">C-type lectin domain-containing protein</fullName>
    </recommendedName>
</protein>
<sequence length="242" mass="27743">MSSQKLPRVFKDSSLGHVQVDSVFAHFEACIRLQSWCRMRSMDILFIILVALTEAFASPDNEDRLSRSSILPSSLSSLNRSNTVQYGYCESEWTYFSETDACYKNFFSATFHEAESLCRNLNGHLTSIHSRNENSFVAALSKMGMRISTNKQGIWIGLVRSDYLNSNRKDNWMWTDGTEVDFFAWGSGAPNNYGGIENCVSMMPDAFEEKYHLDSWYQRWDDQSCAVNLRSFVCKKMALHCT</sequence>
<keyword evidence="3" id="KW-1185">Reference proteome</keyword>
<dbReference type="SMART" id="SM00034">
    <property type="entry name" value="CLECT"/>
    <property type="match status" value="1"/>
</dbReference>
<dbReference type="Pfam" id="PF00059">
    <property type="entry name" value="Lectin_C"/>
    <property type="match status" value="1"/>
</dbReference>
<dbReference type="InterPro" id="IPR016187">
    <property type="entry name" value="CTDL_fold"/>
</dbReference>
<feature type="domain" description="C-type lectin" evidence="1">
    <location>
        <begin position="98"/>
        <end position="225"/>
    </location>
</feature>
<gene>
    <name evidence="2" type="ORF">CYNAS_LOCUS13819</name>
</gene>
<accession>A0AA36M830</accession>
<dbReference type="PANTHER" id="PTHR22803">
    <property type="entry name" value="MANNOSE, PHOSPHOLIPASE, LECTIN RECEPTOR RELATED"/>
    <property type="match status" value="1"/>
</dbReference>
<dbReference type="AlphaFoldDB" id="A0AA36M830"/>
<dbReference type="InterPro" id="IPR016186">
    <property type="entry name" value="C-type_lectin-like/link_sf"/>
</dbReference>
<dbReference type="EMBL" id="CATQJL010000305">
    <property type="protein sequence ID" value="CAJ0601836.1"/>
    <property type="molecule type" value="Genomic_DNA"/>
</dbReference>
<evidence type="ECO:0000259" key="1">
    <source>
        <dbReference type="PROSITE" id="PS50041"/>
    </source>
</evidence>
<proteinExistence type="predicted"/>
<dbReference type="PROSITE" id="PS50041">
    <property type="entry name" value="C_TYPE_LECTIN_2"/>
    <property type="match status" value="1"/>
</dbReference>
<comment type="caution">
    <text evidence="2">The sequence shown here is derived from an EMBL/GenBank/DDBJ whole genome shotgun (WGS) entry which is preliminary data.</text>
</comment>
<reference evidence="2" key="1">
    <citation type="submission" date="2023-07" db="EMBL/GenBank/DDBJ databases">
        <authorList>
            <consortium name="CYATHOMIX"/>
        </authorList>
    </citation>
    <scope>NUCLEOTIDE SEQUENCE</scope>
    <source>
        <strain evidence="2">N/A</strain>
    </source>
</reference>
<evidence type="ECO:0000313" key="2">
    <source>
        <dbReference type="EMBL" id="CAJ0601836.1"/>
    </source>
</evidence>
<dbReference type="Gene3D" id="3.10.100.10">
    <property type="entry name" value="Mannose-Binding Protein A, subunit A"/>
    <property type="match status" value="1"/>
</dbReference>
<organism evidence="2 3">
    <name type="scientific">Cylicocyclus nassatus</name>
    <name type="common">Nematode worm</name>
    <dbReference type="NCBI Taxonomy" id="53992"/>
    <lineage>
        <taxon>Eukaryota</taxon>
        <taxon>Metazoa</taxon>
        <taxon>Ecdysozoa</taxon>
        <taxon>Nematoda</taxon>
        <taxon>Chromadorea</taxon>
        <taxon>Rhabditida</taxon>
        <taxon>Rhabditina</taxon>
        <taxon>Rhabditomorpha</taxon>
        <taxon>Strongyloidea</taxon>
        <taxon>Strongylidae</taxon>
        <taxon>Cylicocyclus</taxon>
    </lineage>
</organism>